<evidence type="ECO:0000313" key="1">
    <source>
        <dbReference type="EMBL" id="POR36956.1"/>
    </source>
</evidence>
<accession>A0A2S4L3C8</accession>
<dbReference type="AlphaFoldDB" id="A0A2S4L3C8"/>
<organism evidence="1 2">
    <name type="scientific">Tolypocladium paradoxum</name>
    <dbReference type="NCBI Taxonomy" id="94208"/>
    <lineage>
        <taxon>Eukaryota</taxon>
        <taxon>Fungi</taxon>
        <taxon>Dikarya</taxon>
        <taxon>Ascomycota</taxon>
        <taxon>Pezizomycotina</taxon>
        <taxon>Sordariomycetes</taxon>
        <taxon>Hypocreomycetidae</taxon>
        <taxon>Hypocreales</taxon>
        <taxon>Ophiocordycipitaceae</taxon>
        <taxon>Tolypocladium</taxon>
    </lineage>
</organism>
<gene>
    <name evidence="1" type="ORF">TPAR_02843</name>
</gene>
<protein>
    <submittedName>
        <fullName evidence="1">Uncharacterized protein</fullName>
    </submittedName>
</protein>
<reference evidence="1 2" key="1">
    <citation type="submission" date="2018-01" db="EMBL/GenBank/DDBJ databases">
        <title>Harnessing the power of phylogenomics to disentangle the directionality and signatures of interkingdom host jumping in the parasitic fungal genus Tolypocladium.</title>
        <authorList>
            <person name="Quandt C.A."/>
            <person name="Patterson W."/>
            <person name="Spatafora J.W."/>
        </authorList>
    </citation>
    <scope>NUCLEOTIDE SEQUENCE [LARGE SCALE GENOMIC DNA]</scope>
    <source>
        <strain evidence="1 2">NRBC 100945</strain>
    </source>
</reference>
<comment type="caution">
    <text evidence="1">The sequence shown here is derived from an EMBL/GenBank/DDBJ whole genome shotgun (WGS) entry which is preliminary data.</text>
</comment>
<proteinExistence type="predicted"/>
<name>A0A2S4L3C8_9HYPO</name>
<sequence>MVAGICKLHQANAASMHGRNCKPTGTQLLSSATGANGDWELSDSSVMQGRAYVSGPCHATLPELAADSAAVSSLEMNKDLEGLIRYPQSVTNCPGNLEASVMGDSLHAHAPQHSTQQPSGHPKPVLIRYLFSQARSTDSPEKQLAVQPIYFPPNVRRPLPFFFLPPSSLSAPTHLNAAQNLQLVCARNRQPPLKLQRSSSP</sequence>
<evidence type="ECO:0000313" key="2">
    <source>
        <dbReference type="Proteomes" id="UP000237481"/>
    </source>
</evidence>
<keyword evidence="2" id="KW-1185">Reference proteome</keyword>
<dbReference type="Proteomes" id="UP000237481">
    <property type="component" value="Unassembled WGS sequence"/>
</dbReference>
<dbReference type="EMBL" id="PKSG01000289">
    <property type="protein sequence ID" value="POR36956.1"/>
    <property type="molecule type" value="Genomic_DNA"/>
</dbReference>